<organism evidence="1 2">
    <name type="scientific">Chitinophaga agri</name>
    <dbReference type="NCBI Taxonomy" id="2703787"/>
    <lineage>
        <taxon>Bacteria</taxon>
        <taxon>Pseudomonadati</taxon>
        <taxon>Bacteroidota</taxon>
        <taxon>Chitinophagia</taxon>
        <taxon>Chitinophagales</taxon>
        <taxon>Chitinophagaceae</taxon>
        <taxon>Chitinophaga</taxon>
    </lineage>
</organism>
<evidence type="ECO:0000313" key="1">
    <source>
        <dbReference type="EMBL" id="QHS63305.1"/>
    </source>
</evidence>
<proteinExistence type="predicted"/>
<dbReference type="RefSeq" id="WP_162335021.1">
    <property type="nucleotide sequence ID" value="NZ_CP048113.1"/>
</dbReference>
<sequence length="75" mass="8484">MQRKTIYINYNGENTQVDVEDTGTERSFLVYIAGDEGHLNISVKTDSEGNENWYEGEQATPRAKEIGELIELATM</sequence>
<reference evidence="1 2" key="1">
    <citation type="submission" date="2020-01" db="EMBL/GenBank/DDBJ databases">
        <title>Complete genome sequence of Chitinophaga sp. H33E-04 isolated from quinoa roots.</title>
        <authorList>
            <person name="Weon H.-Y."/>
            <person name="Lee S.A."/>
        </authorList>
    </citation>
    <scope>NUCLEOTIDE SEQUENCE [LARGE SCALE GENOMIC DNA]</scope>
    <source>
        <strain evidence="1 2">H33E-04</strain>
    </source>
</reference>
<dbReference type="AlphaFoldDB" id="A0A6B9ZPZ4"/>
<protein>
    <recommendedName>
        <fullName evidence="3">DUF1292 domain-containing protein</fullName>
    </recommendedName>
</protein>
<evidence type="ECO:0008006" key="3">
    <source>
        <dbReference type="Google" id="ProtNLM"/>
    </source>
</evidence>
<accession>A0A6B9ZPZ4</accession>
<dbReference type="EMBL" id="CP048113">
    <property type="protein sequence ID" value="QHS63305.1"/>
    <property type="molecule type" value="Genomic_DNA"/>
</dbReference>
<dbReference type="KEGG" id="chih:GWR21_28080"/>
<evidence type="ECO:0000313" key="2">
    <source>
        <dbReference type="Proteomes" id="UP000476411"/>
    </source>
</evidence>
<name>A0A6B9ZPZ4_9BACT</name>
<gene>
    <name evidence="1" type="ORF">GWR21_28080</name>
</gene>
<keyword evidence="2" id="KW-1185">Reference proteome</keyword>
<dbReference type="Proteomes" id="UP000476411">
    <property type="component" value="Chromosome"/>
</dbReference>